<keyword evidence="1" id="KW-0175">Coiled coil</keyword>
<dbReference type="eggNOG" id="COG5314">
    <property type="taxonomic scope" value="Bacteria"/>
</dbReference>
<dbReference type="AlphaFoldDB" id="V5F5Z3"/>
<protein>
    <submittedName>
        <fullName evidence="2">P-type conjugative transfer protein TrbJ</fullName>
    </submittedName>
</protein>
<dbReference type="EMBL" id="DF196820">
    <property type="protein sequence ID" value="GAD31348.1"/>
    <property type="molecule type" value="Genomic_DNA"/>
</dbReference>
<evidence type="ECO:0000256" key="1">
    <source>
        <dbReference type="SAM" id="Coils"/>
    </source>
</evidence>
<gene>
    <name evidence="2" type="ORF">PLEI_3006</name>
</gene>
<evidence type="ECO:0000313" key="2">
    <source>
        <dbReference type="EMBL" id="GAD31348.1"/>
    </source>
</evidence>
<feature type="coiled-coil region" evidence="1">
    <location>
        <begin position="9"/>
        <end position="46"/>
    </location>
</feature>
<sequence>MCLNCATNIQAAQAQIAQAKDYVESVQQTVNSIKQLENQARNLAKLNHLEWGNTEEQLRALASIAAQGQALTYSVDNLNQRWSAQFKGYDAYKAQSEADSQTTEQYKKWGTTLTDTSKNALMVANKMAKLQADDQQHLNTIQSHTRSATGAVQVSQATNELLLQTITSLQKIQTLMQTDISMTATSIATEQDRLDARRAATDTWYDRKLYKELRHDNGINWLDRLPSK</sequence>
<evidence type="ECO:0000313" key="3">
    <source>
        <dbReference type="Proteomes" id="UP000030675"/>
    </source>
</evidence>
<dbReference type="HOGENOM" id="CLU_1073047_0_0_6"/>
<accession>V5F5Z3</accession>
<dbReference type="InterPro" id="IPR014147">
    <property type="entry name" value="T4SS_TrbJ"/>
</dbReference>
<dbReference type="Proteomes" id="UP000030675">
    <property type="component" value="Unassembled WGS sequence"/>
</dbReference>
<reference evidence="3" key="1">
    <citation type="submission" date="2012-12" db="EMBL/GenBank/DDBJ databases">
        <title>Genome Sequence of Photobacterium leiognathi lrivu.4.1.</title>
        <authorList>
            <person name="Urbanczyk H."/>
            <person name="Ogura Y."/>
            <person name="Hayashi T."/>
            <person name="Dunlap P.V."/>
        </authorList>
    </citation>
    <scope>NUCLEOTIDE SEQUENCE [LARGE SCALE GENOMIC DNA]</scope>
    <source>
        <strain evidence="3">lrivu.4.1</strain>
    </source>
</reference>
<organism evidence="2 3">
    <name type="scientific">Photobacterium leiognathi lrivu.4.1</name>
    <dbReference type="NCBI Taxonomy" id="1248232"/>
    <lineage>
        <taxon>Bacteria</taxon>
        <taxon>Pseudomonadati</taxon>
        <taxon>Pseudomonadota</taxon>
        <taxon>Gammaproteobacteria</taxon>
        <taxon>Vibrionales</taxon>
        <taxon>Vibrionaceae</taxon>
        <taxon>Photobacterium</taxon>
    </lineage>
</organism>
<proteinExistence type="predicted"/>
<name>V5F5Z3_PHOLE</name>
<dbReference type="NCBIfam" id="TIGR02780">
    <property type="entry name" value="TrbJ_Ti"/>
    <property type="match status" value="1"/>
</dbReference>